<sequence>MLRRTFCEITSIAVVGTFVPFMSCSGPEASLVRKLNLPTTMATINESSTIIEVGNAYLDQNPSENSPKILINQLLINSKDGSISKNTDSKTLQKLMSQKVKADFDNGETVIVRGWVLSRTEARQCALYSLSQSNN</sequence>
<comment type="caution">
    <text evidence="1">The sequence shown here is derived from an EMBL/GenBank/DDBJ whole genome shotgun (WGS) entry which is preliminary data.</text>
</comment>
<dbReference type="EMBL" id="BAABAV010000001">
    <property type="protein sequence ID" value="GAA4268394.1"/>
    <property type="molecule type" value="Genomic_DNA"/>
</dbReference>
<gene>
    <name evidence="1" type="ORF">GCM10022257_04950</name>
</gene>
<dbReference type="Proteomes" id="UP001500027">
    <property type="component" value="Unassembled WGS sequence"/>
</dbReference>
<proteinExistence type="predicted"/>
<name>A0ABP8E8U2_9FLAO</name>
<keyword evidence="2" id="KW-1185">Reference proteome</keyword>
<accession>A0ABP8E8U2</accession>
<evidence type="ECO:0000313" key="1">
    <source>
        <dbReference type="EMBL" id="GAA4268394.1"/>
    </source>
</evidence>
<organism evidence="1 2">
    <name type="scientific">Hyunsoonleella aestuarii</name>
    <dbReference type="NCBI Taxonomy" id="912802"/>
    <lineage>
        <taxon>Bacteria</taxon>
        <taxon>Pseudomonadati</taxon>
        <taxon>Bacteroidota</taxon>
        <taxon>Flavobacteriia</taxon>
        <taxon>Flavobacteriales</taxon>
        <taxon>Flavobacteriaceae</taxon>
    </lineage>
</organism>
<evidence type="ECO:0008006" key="3">
    <source>
        <dbReference type="Google" id="ProtNLM"/>
    </source>
</evidence>
<dbReference type="RefSeq" id="WP_139001646.1">
    <property type="nucleotide sequence ID" value="NZ_BAABAV010000001.1"/>
</dbReference>
<evidence type="ECO:0000313" key="2">
    <source>
        <dbReference type="Proteomes" id="UP001500027"/>
    </source>
</evidence>
<protein>
    <recommendedName>
        <fullName evidence="3">DUF3221 domain-containing protein</fullName>
    </recommendedName>
</protein>
<reference evidence="2" key="1">
    <citation type="journal article" date="2019" name="Int. J. Syst. Evol. Microbiol.">
        <title>The Global Catalogue of Microorganisms (GCM) 10K type strain sequencing project: providing services to taxonomists for standard genome sequencing and annotation.</title>
        <authorList>
            <consortium name="The Broad Institute Genomics Platform"/>
            <consortium name="The Broad Institute Genome Sequencing Center for Infectious Disease"/>
            <person name="Wu L."/>
            <person name="Ma J."/>
        </authorList>
    </citation>
    <scope>NUCLEOTIDE SEQUENCE [LARGE SCALE GENOMIC DNA]</scope>
    <source>
        <strain evidence="2">JCM 17452</strain>
    </source>
</reference>